<dbReference type="PANTHER" id="PTHR32305:SF15">
    <property type="entry name" value="PROTEIN RHSA-RELATED"/>
    <property type="match status" value="1"/>
</dbReference>
<evidence type="ECO:0008006" key="4">
    <source>
        <dbReference type="Google" id="ProtNLM"/>
    </source>
</evidence>
<accession>A0ABY4HST4</accession>
<proteinExistence type="predicted"/>
<dbReference type="InterPro" id="IPR022385">
    <property type="entry name" value="Rhs_assc_core"/>
</dbReference>
<dbReference type="Proteomes" id="UP000830454">
    <property type="component" value="Chromosome"/>
</dbReference>
<feature type="region of interest" description="Disordered" evidence="1">
    <location>
        <begin position="355"/>
        <end position="375"/>
    </location>
</feature>
<gene>
    <name evidence="2" type="ORF">LXD69_04820</name>
</gene>
<dbReference type="PANTHER" id="PTHR32305">
    <property type="match status" value="1"/>
</dbReference>
<evidence type="ECO:0000256" key="1">
    <source>
        <dbReference type="SAM" id="MobiDB-lite"/>
    </source>
</evidence>
<dbReference type="RefSeq" id="WP_246917893.1">
    <property type="nucleotide sequence ID" value="NZ_CP090145.1"/>
</dbReference>
<name>A0ABY4HST4_9FLAO</name>
<dbReference type="NCBIfam" id="TIGR03696">
    <property type="entry name" value="Rhs_assc_core"/>
    <property type="match status" value="1"/>
</dbReference>
<reference evidence="2" key="2">
    <citation type="submission" date="2022-04" db="EMBL/GenBank/DDBJ databases">
        <title>Complete Genome Sequence of Flavobacterium sediminilitoris YSM-43, Isolated from a Tidal Sediment.</title>
        <authorList>
            <person name="Lee P.A."/>
        </authorList>
    </citation>
    <scope>NUCLEOTIDE SEQUENCE</scope>
    <source>
        <strain evidence="2">YSM-43</strain>
    </source>
</reference>
<sequence length="388" mass="43575">MKLSNNIPSPITIITTYLLGFQYKNSRLEFFPHAEGYVKYDQGDYSYVFNYTDHLGNIRLSYTYINNSNIIDTDEIVEENQYYPFGLKHETHNSSNAYQYKFNGKELQTELGLNLYDYGARNYDPAIGRWMNMDNMSEKYFTSSPYVYAGNIPTKFVDYDGNDFGISFQNGVITVTQVWYNDGKSNTKDLLNKAIEYLNNQSGKYGVKTDNGDIIPINFKIQFSDKKDETYDDGIVNNHSKNQDLATNDDTANYLSAGGMELRNVYGANGLAFEGGDNTKFCESCTMYGDKKNYDADEGVVGHEIMHTLGMSHSAIGKNGTEMTKDGIGGMLLYASKNSKGFKVKLSNVGSNSYLGSPREKVSKHDKPKVVNSSPSRVKLSGTIVEIK</sequence>
<evidence type="ECO:0000313" key="3">
    <source>
        <dbReference type="Proteomes" id="UP000830454"/>
    </source>
</evidence>
<reference evidence="2" key="1">
    <citation type="submission" date="2021-12" db="EMBL/GenBank/DDBJ databases">
        <authorList>
            <person name="Cha I.-T."/>
            <person name="Lee K.-E."/>
            <person name="Park S.-J."/>
        </authorList>
    </citation>
    <scope>NUCLEOTIDE SEQUENCE</scope>
    <source>
        <strain evidence="2">YSM-43</strain>
    </source>
</reference>
<feature type="compositionally biased region" description="Basic and acidic residues" evidence="1">
    <location>
        <begin position="358"/>
        <end position="369"/>
    </location>
</feature>
<organism evidence="2 3">
    <name type="scientific">Flavobacterium sediminilitoris</name>
    <dbReference type="NCBI Taxonomy" id="2024526"/>
    <lineage>
        <taxon>Bacteria</taxon>
        <taxon>Pseudomonadati</taxon>
        <taxon>Bacteroidota</taxon>
        <taxon>Flavobacteriia</taxon>
        <taxon>Flavobacteriales</taxon>
        <taxon>Flavobacteriaceae</taxon>
        <taxon>Flavobacterium</taxon>
    </lineage>
</organism>
<protein>
    <recommendedName>
        <fullName evidence="4">RHS repeat-associated protein</fullName>
    </recommendedName>
</protein>
<dbReference type="Gene3D" id="2.180.10.10">
    <property type="entry name" value="RHS repeat-associated core"/>
    <property type="match status" value="1"/>
</dbReference>
<keyword evidence="3" id="KW-1185">Reference proteome</keyword>
<dbReference type="InterPro" id="IPR050708">
    <property type="entry name" value="T6SS_VgrG/RHS"/>
</dbReference>
<dbReference type="EMBL" id="CP090145">
    <property type="protein sequence ID" value="UOX34834.1"/>
    <property type="molecule type" value="Genomic_DNA"/>
</dbReference>
<evidence type="ECO:0000313" key="2">
    <source>
        <dbReference type="EMBL" id="UOX34834.1"/>
    </source>
</evidence>